<protein>
    <recommendedName>
        <fullName evidence="4">MotA/TolQ/ExbB proton channel domain-containing protein</fullName>
    </recommendedName>
</protein>
<dbReference type="OrthoDB" id="1066121at2"/>
<name>A0A1Y1CKB8_9BACT</name>
<evidence type="ECO:0000313" key="3">
    <source>
        <dbReference type="Proteomes" id="UP000218267"/>
    </source>
</evidence>
<accession>A0A1Y1CKB8</accession>
<dbReference type="KEGG" id="mbas:ALGA_2505"/>
<dbReference type="EMBL" id="AP018042">
    <property type="protein sequence ID" value="BAX80827.1"/>
    <property type="molecule type" value="Genomic_DNA"/>
</dbReference>
<keyword evidence="3" id="KW-1185">Reference proteome</keyword>
<feature type="transmembrane region" description="Helical" evidence="1">
    <location>
        <begin position="6"/>
        <end position="25"/>
    </location>
</feature>
<dbReference type="Proteomes" id="UP000218267">
    <property type="component" value="Chromosome"/>
</dbReference>
<evidence type="ECO:0008006" key="4">
    <source>
        <dbReference type="Google" id="ProtNLM"/>
    </source>
</evidence>
<keyword evidence="1" id="KW-0472">Membrane</keyword>
<sequence length="532" mass="59942">MGNNLEVVILIAIILLQLYALYEVIKRSHSLKYLFPSVSNLKIVNRLVSLENTADIDIEKIVKDGSEFSANTVKIDLISYAGATKCSIGFQKILNSTNLYLLKNKGNAADFRILKEVAENEIEKADSGIQTILNVPLYLGLAGTFTGIIIGVLGIGFEEVQALNGTDTMLMVSTEGIKQLLSNVGVAMGTSALGLVLTLVNNIILYRKATIKNEDGRTSYFEFLQRELLPLLSRDMADSLNTLKSSLDVFNIKFSANLDGYRDNLGLINDNLGKQKQFLDAVQEVGLVQLSNAIVSTFEKVNSASNDFDSFRGYQESLNTVVASSVGLLDNYNKTIGEFEEFNHNLNLVSSHINESSEFYNQFKKFLESHFSEVEVRRDVFTNSLEMIDGAFAKKIEEFSKHSMDEFGNYNKYWRESVDILNKDIVDVYSRLKTFLEAETQGIKQYVSLEQENLSIILQENKQFFKDFRYVEQIFQLMKSSSKENVDYHDDVREELRRISTMLGGEAGLAEVNTNLVEIRKSLERLSVTVLQ</sequence>
<reference evidence="2 3" key="1">
    <citation type="journal article" date="2018" name="Mar. Genomics">
        <title>Complete genome sequence of Marinifilaceae bacterium strain SPP2, isolated from the Antarctic marine sediment.</title>
        <authorList>
            <person name="Watanabe M."/>
            <person name="Kojima H."/>
            <person name="Fukui M."/>
        </authorList>
    </citation>
    <scope>NUCLEOTIDE SEQUENCE [LARGE SCALE GENOMIC DNA]</scope>
    <source>
        <strain evidence="2 3">SPP2</strain>
    </source>
</reference>
<keyword evidence="1" id="KW-1133">Transmembrane helix</keyword>
<gene>
    <name evidence="2" type="ORF">ALGA_2505</name>
</gene>
<evidence type="ECO:0000313" key="2">
    <source>
        <dbReference type="EMBL" id="BAX80827.1"/>
    </source>
</evidence>
<evidence type="ECO:0000256" key="1">
    <source>
        <dbReference type="SAM" id="Phobius"/>
    </source>
</evidence>
<proteinExistence type="predicted"/>
<organism evidence="2 3">
    <name type="scientific">Labilibaculum antarcticum</name>
    <dbReference type="NCBI Taxonomy" id="1717717"/>
    <lineage>
        <taxon>Bacteria</taxon>
        <taxon>Pseudomonadati</taxon>
        <taxon>Bacteroidota</taxon>
        <taxon>Bacteroidia</taxon>
        <taxon>Marinilabiliales</taxon>
        <taxon>Marinifilaceae</taxon>
        <taxon>Labilibaculum</taxon>
    </lineage>
</organism>
<feature type="transmembrane region" description="Helical" evidence="1">
    <location>
        <begin position="177"/>
        <end position="200"/>
    </location>
</feature>
<keyword evidence="1" id="KW-0812">Transmembrane</keyword>
<dbReference type="RefSeq" id="WP_096429666.1">
    <property type="nucleotide sequence ID" value="NZ_AP018042.1"/>
</dbReference>
<feature type="transmembrane region" description="Helical" evidence="1">
    <location>
        <begin position="137"/>
        <end position="157"/>
    </location>
</feature>
<reference evidence="3" key="2">
    <citation type="journal article" date="2020" name="Antonie Van Leeuwenhoek">
        <title>Labilibaculum antarcticum sp. nov., a novel facultative anaerobic, psychrotorelant bacterium isolated from marine sediment of Antarctica.</title>
        <authorList>
            <person name="Watanabe M."/>
            <person name="Kojima H."/>
            <person name="Fukui M."/>
        </authorList>
    </citation>
    <scope>NUCLEOTIDE SEQUENCE [LARGE SCALE GENOMIC DNA]</scope>
    <source>
        <strain evidence="3">SPP2</strain>
    </source>
</reference>
<dbReference type="AlphaFoldDB" id="A0A1Y1CKB8"/>